<keyword evidence="3" id="KW-1185">Reference proteome</keyword>
<feature type="compositionally biased region" description="Acidic residues" evidence="1">
    <location>
        <begin position="63"/>
        <end position="77"/>
    </location>
</feature>
<organism evidence="2 3">
    <name type="scientific">Suillus subaureus</name>
    <dbReference type="NCBI Taxonomy" id="48587"/>
    <lineage>
        <taxon>Eukaryota</taxon>
        <taxon>Fungi</taxon>
        <taxon>Dikarya</taxon>
        <taxon>Basidiomycota</taxon>
        <taxon>Agaricomycotina</taxon>
        <taxon>Agaricomycetes</taxon>
        <taxon>Agaricomycetidae</taxon>
        <taxon>Boletales</taxon>
        <taxon>Suillineae</taxon>
        <taxon>Suillaceae</taxon>
        <taxon>Suillus</taxon>
    </lineage>
</organism>
<reference evidence="2" key="1">
    <citation type="journal article" date="2020" name="New Phytol.">
        <title>Comparative genomics reveals dynamic genome evolution in host specialist ectomycorrhizal fungi.</title>
        <authorList>
            <person name="Lofgren L.A."/>
            <person name="Nguyen N.H."/>
            <person name="Vilgalys R."/>
            <person name="Ruytinx J."/>
            <person name="Liao H.L."/>
            <person name="Branco S."/>
            <person name="Kuo A."/>
            <person name="LaButti K."/>
            <person name="Lipzen A."/>
            <person name="Andreopoulos W."/>
            <person name="Pangilinan J."/>
            <person name="Riley R."/>
            <person name="Hundley H."/>
            <person name="Na H."/>
            <person name="Barry K."/>
            <person name="Grigoriev I.V."/>
            <person name="Stajich J.E."/>
            <person name="Kennedy P.G."/>
        </authorList>
    </citation>
    <scope>NUCLEOTIDE SEQUENCE</scope>
    <source>
        <strain evidence="2">MN1</strain>
    </source>
</reference>
<feature type="region of interest" description="Disordered" evidence="1">
    <location>
        <begin position="1"/>
        <end position="49"/>
    </location>
</feature>
<dbReference type="AlphaFoldDB" id="A0A9P7DPP3"/>
<feature type="region of interest" description="Disordered" evidence="1">
    <location>
        <begin position="63"/>
        <end position="90"/>
    </location>
</feature>
<evidence type="ECO:0000256" key="1">
    <source>
        <dbReference type="SAM" id="MobiDB-lite"/>
    </source>
</evidence>
<feature type="compositionally biased region" description="Polar residues" evidence="1">
    <location>
        <begin position="1"/>
        <end position="12"/>
    </location>
</feature>
<sequence>MDMEEAQTQVQKNKLKAVKPRPQPVGKKKGQGVVSKEGRPDIDSGNTGAAGISSKAAVLGEDVDEDFLPSDNNEDTLDIQKRRKGWKMTPHQSLKAAINNACKKTMLESGIADDDRYQACAQTNKKGNSLP</sequence>
<dbReference type="EMBL" id="JABBWG010000120">
    <property type="protein sequence ID" value="KAG1800112.1"/>
    <property type="molecule type" value="Genomic_DNA"/>
</dbReference>
<gene>
    <name evidence="2" type="ORF">BJ212DRAFT_1488057</name>
</gene>
<dbReference type="Proteomes" id="UP000807769">
    <property type="component" value="Unassembled WGS sequence"/>
</dbReference>
<evidence type="ECO:0000313" key="3">
    <source>
        <dbReference type="Proteomes" id="UP000807769"/>
    </source>
</evidence>
<name>A0A9P7DPP3_9AGAM</name>
<dbReference type="RefSeq" id="XP_041185852.1">
    <property type="nucleotide sequence ID" value="XM_041341340.1"/>
</dbReference>
<evidence type="ECO:0000313" key="2">
    <source>
        <dbReference type="EMBL" id="KAG1800112.1"/>
    </source>
</evidence>
<accession>A0A9P7DPP3</accession>
<protein>
    <submittedName>
        <fullName evidence="2">Uncharacterized protein</fullName>
    </submittedName>
</protein>
<comment type="caution">
    <text evidence="2">The sequence shown here is derived from an EMBL/GenBank/DDBJ whole genome shotgun (WGS) entry which is preliminary data.</text>
</comment>
<dbReference type="GeneID" id="64635356"/>
<proteinExistence type="predicted"/>